<accession>A0A2D1U265</accession>
<organism evidence="2 3">
    <name type="scientific">Pedobacter ginsengisoli</name>
    <dbReference type="NCBI Taxonomy" id="363852"/>
    <lineage>
        <taxon>Bacteria</taxon>
        <taxon>Pseudomonadati</taxon>
        <taxon>Bacteroidota</taxon>
        <taxon>Sphingobacteriia</taxon>
        <taxon>Sphingobacteriales</taxon>
        <taxon>Sphingobacteriaceae</taxon>
        <taxon>Pedobacter</taxon>
    </lineage>
</organism>
<feature type="domain" description="Glycoside hydrolase 123-like N-terminal" evidence="1">
    <location>
        <begin position="31"/>
        <end position="972"/>
    </location>
</feature>
<dbReference type="Pfam" id="PF19543">
    <property type="entry name" value="GH123_N"/>
    <property type="match status" value="1"/>
</dbReference>
<gene>
    <name evidence="2" type="ORF">CPT03_04105</name>
</gene>
<dbReference type="Proteomes" id="UP000223749">
    <property type="component" value="Chromosome"/>
</dbReference>
<name>A0A2D1U265_9SPHI</name>
<evidence type="ECO:0000259" key="1">
    <source>
        <dbReference type="Pfam" id="PF19543"/>
    </source>
</evidence>
<dbReference type="OrthoDB" id="601823at2"/>
<dbReference type="KEGG" id="pgs:CPT03_04105"/>
<dbReference type="SUPFAM" id="SSF51445">
    <property type="entry name" value="(Trans)glycosidases"/>
    <property type="match status" value="1"/>
</dbReference>
<dbReference type="RefSeq" id="WP_099437652.1">
    <property type="nucleotide sequence ID" value="NZ_CP024091.1"/>
</dbReference>
<sequence>MKLISIFFLNIFFSISLYAQEISHSVSKQLWPDVLGNHRAVILVGQNVDAAEVKIEWRRKDWDADQKAIVITDEKGNKIDNIYRINITREEGQFVFQPLNGAGKYYVYYYAWSGSKNIGGFSGDYLKREKAPNNEWLTKNELTSDKTKLVQAKVLEIQARTAFDSFFPMEVVAKQVEVERLIKKSAASYLVFPEDRKFPIKMFDDIPYKWISKGTSALFAGTAQRNEYYVFQLGVFAGKQNLKNVKIEYINSPFPATCFNTEGYSTKGDFFTKIVDVKKGKVQPFWIGLDIPLDAKPGLKEFQVRVKPENASASIIRVKINVTKDVLANRGDDETWRHSRLRWLNSKLGINDDVVKPYQNLKVQDQKITASSAEVVLKKDGLPASIVANGNPLLAAPLAFNILVNNQLLAFSSHDFKYATREAGKVSWESISFNDKLKLVCKASMEADGYLRYKISVNPLQDTKLDDINLQIPVKQELAKYFMGMGLPGSKCPGDYDWKWKGPQDSFWLGDVEAGLFCELRGSSYSGPLLNLYHPAPPKAWYNNNLGGFNIAADGNVLNTRTYCGPRSIKKGEALEFEFAMLITPVKPLDTKGQFANRYYHDGSHPEPPKDILESGVKIINVHHANQINPYINYPFGSVDSIKRFVSTWHKRGVKTKIYYTIRELSNQATELWALRSLSNEILADGNGGGYTWLREHLGSNYNAQWFTPINGTEACDAAILTSGESRWYNYYVEGLKWMIKKTDMDGLYLDDVSFDRDLLKRVRKVMDMVKPGCVIDLHSNTGFSKGPATQYMEFFPYINKLWFGESFQYDKMLPENWLVEVSGIPYGLMGDMLHAGGNPWRGMVYGMTVRYPWFTEGVNCDPREIWKVWDAFGIADAKMIGYWQKETPVHTSDPGVLATAYLKEDKILIAIASWNKDITEIKLNIDWKKIGWKPEDRILCPAIENFQPAKNLGLNDTIKVDPIKGYLLIINKKK</sequence>
<evidence type="ECO:0000313" key="2">
    <source>
        <dbReference type="EMBL" id="ATP55707.1"/>
    </source>
</evidence>
<dbReference type="AlphaFoldDB" id="A0A2D1U265"/>
<keyword evidence="3" id="KW-1185">Reference proteome</keyword>
<evidence type="ECO:0000313" key="3">
    <source>
        <dbReference type="Proteomes" id="UP000223749"/>
    </source>
</evidence>
<dbReference type="EMBL" id="CP024091">
    <property type="protein sequence ID" value="ATP55707.1"/>
    <property type="molecule type" value="Genomic_DNA"/>
</dbReference>
<protein>
    <recommendedName>
        <fullName evidence="1">Glycoside hydrolase 123-like N-terminal domain-containing protein</fullName>
    </recommendedName>
</protein>
<dbReference type="InterPro" id="IPR045711">
    <property type="entry name" value="GH123-like_N"/>
</dbReference>
<dbReference type="InterPro" id="IPR017853">
    <property type="entry name" value="GH"/>
</dbReference>
<proteinExistence type="predicted"/>
<reference evidence="2 3" key="1">
    <citation type="submission" date="2017-10" db="EMBL/GenBank/DDBJ databases">
        <title>Whole genome of Pedobacter ginsengisoli T01R-27 isolated from tomato rhizosphere.</title>
        <authorList>
            <person name="Weon H.-Y."/>
            <person name="Lee S.A."/>
            <person name="Sang M.K."/>
            <person name="Song J."/>
        </authorList>
    </citation>
    <scope>NUCLEOTIDE SEQUENCE [LARGE SCALE GENOMIC DNA]</scope>
    <source>
        <strain evidence="2 3">T01R-27</strain>
    </source>
</reference>